<keyword evidence="1" id="KW-0732">Signal</keyword>
<reference evidence="3 4" key="1">
    <citation type="submission" date="2024-03" db="EMBL/GenBank/DDBJ databases">
        <title>Human intestinal bacterial collection.</title>
        <authorList>
            <person name="Pauvert C."/>
            <person name="Hitch T.C.A."/>
            <person name="Clavel T."/>
        </authorList>
    </citation>
    <scope>NUCLEOTIDE SEQUENCE [LARGE SCALE GENOMIC DNA]</scope>
    <source>
        <strain evidence="3 4">CLA-AA-H95</strain>
    </source>
</reference>
<evidence type="ECO:0000256" key="1">
    <source>
        <dbReference type="SAM" id="SignalP"/>
    </source>
</evidence>
<evidence type="ECO:0000313" key="3">
    <source>
        <dbReference type="EMBL" id="MEQ2359827.1"/>
    </source>
</evidence>
<dbReference type="InterPro" id="IPR036680">
    <property type="entry name" value="SPOR-like_sf"/>
</dbReference>
<keyword evidence="4" id="KW-1185">Reference proteome</keyword>
<feature type="chain" id="PRO_5045334952" evidence="1">
    <location>
        <begin position="29"/>
        <end position="399"/>
    </location>
</feature>
<evidence type="ECO:0000313" key="4">
    <source>
        <dbReference type="Proteomes" id="UP001446032"/>
    </source>
</evidence>
<protein>
    <submittedName>
        <fullName evidence="3">SPOR domain-containing protein</fullName>
    </submittedName>
</protein>
<gene>
    <name evidence="3" type="ORF">WMO75_16160</name>
</gene>
<dbReference type="InterPro" id="IPR007730">
    <property type="entry name" value="SPOR-like_dom"/>
</dbReference>
<dbReference type="SUPFAM" id="SSF110997">
    <property type="entry name" value="Sporulation related repeat"/>
    <property type="match status" value="1"/>
</dbReference>
<feature type="signal peptide" evidence="1">
    <location>
        <begin position="1"/>
        <end position="28"/>
    </location>
</feature>
<sequence length="399" mass="45056">MKTKEKYLLMAAVMGICTAGISLNCVWAADASQQTVESSDSDEYLELGDSEEEQAYRKFLENGENFSDVEDLGMVMYAAYDINNDKTKELIVRGMDSDNAYRYLFYRYEDGEVKSDGSMTNWQNGGEGEMYYIPDKNVFVVYMRLADHKKYKIYQLKDTVEQRICIHRQSLDVQGADGKYHREYAYSVEKPDKNESTKTITEKEWNKFESALVEIPFYDYTVKADTQFSEEQIAALKKSLGVPDEIIVSCEAGEPFYWEAGGRWLVSMGLYDENGIFLAGAEIDPDTLELEREIAPYNVDAIAGQNEPAQQSATTPFYGIWCYGGKSEEDADAYAQSMRSSGYDAQVFVTTDWSNLNPEKFYVVTAGIYQSESEANAALASAQSFCADAYVKYSGDFQG</sequence>
<name>A0ABV1APS7_9FIRM</name>
<dbReference type="RefSeq" id="WP_227222954.1">
    <property type="nucleotide sequence ID" value="NZ_JBBMEI010000075.1"/>
</dbReference>
<dbReference type="Gene3D" id="3.30.70.1070">
    <property type="entry name" value="Sporulation related repeat"/>
    <property type="match status" value="1"/>
</dbReference>
<dbReference type="Proteomes" id="UP001446032">
    <property type="component" value="Unassembled WGS sequence"/>
</dbReference>
<dbReference type="Pfam" id="PF05036">
    <property type="entry name" value="SPOR"/>
    <property type="match status" value="1"/>
</dbReference>
<evidence type="ECO:0000259" key="2">
    <source>
        <dbReference type="PROSITE" id="PS51724"/>
    </source>
</evidence>
<organism evidence="3 4">
    <name type="scientific">Blautia intestinihominis</name>
    <dbReference type="NCBI Taxonomy" id="3133152"/>
    <lineage>
        <taxon>Bacteria</taxon>
        <taxon>Bacillati</taxon>
        <taxon>Bacillota</taxon>
        <taxon>Clostridia</taxon>
        <taxon>Lachnospirales</taxon>
        <taxon>Lachnospiraceae</taxon>
        <taxon>Blautia</taxon>
    </lineage>
</organism>
<feature type="domain" description="SPOR" evidence="2">
    <location>
        <begin position="312"/>
        <end position="398"/>
    </location>
</feature>
<dbReference type="EMBL" id="JBBMEI010000075">
    <property type="protein sequence ID" value="MEQ2359827.1"/>
    <property type="molecule type" value="Genomic_DNA"/>
</dbReference>
<proteinExistence type="predicted"/>
<dbReference type="PROSITE" id="PS51724">
    <property type="entry name" value="SPOR"/>
    <property type="match status" value="1"/>
</dbReference>
<comment type="caution">
    <text evidence="3">The sequence shown here is derived from an EMBL/GenBank/DDBJ whole genome shotgun (WGS) entry which is preliminary data.</text>
</comment>
<accession>A0ABV1APS7</accession>